<dbReference type="InterPro" id="IPR036034">
    <property type="entry name" value="PDZ_sf"/>
</dbReference>
<dbReference type="FunFam" id="2.30.42.10:FF:000063">
    <property type="entry name" value="Peptidase, S41 family"/>
    <property type="match status" value="1"/>
</dbReference>
<keyword evidence="3 5" id="KW-0378">Hydrolase</keyword>
<dbReference type="Gene3D" id="3.30.750.44">
    <property type="match status" value="1"/>
</dbReference>
<dbReference type="GO" id="GO:0004175">
    <property type="term" value="F:endopeptidase activity"/>
    <property type="evidence" value="ECO:0007669"/>
    <property type="project" value="TreeGrafter"/>
</dbReference>
<dbReference type="GO" id="GO:0030288">
    <property type="term" value="C:outer membrane-bounded periplasmic space"/>
    <property type="evidence" value="ECO:0007669"/>
    <property type="project" value="TreeGrafter"/>
</dbReference>
<dbReference type="GO" id="GO:0007165">
    <property type="term" value="P:signal transduction"/>
    <property type="evidence" value="ECO:0007669"/>
    <property type="project" value="TreeGrafter"/>
</dbReference>
<evidence type="ECO:0000259" key="6">
    <source>
        <dbReference type="PROSITE" id="PS50106"/>
    </source>
</evidence>
<dbReference type="Pfam" id="PF00595">
    <property type="entry name" value="PDZ"/>
    <property type="match status" value="1"/>
</dbReference>
<dbReference type="InterPro" id="IPR001478">
    <property type="entry name" value="PDZ"/>
</dbReference>
<dbReference type="Gene3D" id="3.90.226.10">
    <property type="entry name" value="2-enoyl-CoA Hydratase, Chain A, domain 1"/>
    <property type="match status" value="1"/>
</dbReference>
<evidence type="ECO:0000256" key="2">
    <source>
        <dbReference type="ARBA" id="ARBA00022670"/>
    </source>
</evidence>
<dbReference type="InterPro" id="IPR004447">
    <property type="entry name" value="Peptidase_S41A"/>
</dbReference>
<keyword evidence="2 5" id="KW-0645">Protease</keyword>
<dbReference type="CDD" id="cd07560">
    <property type="entry name" value="Peptidase_S41_CPP"/>
    <property type="match status" value="1"/>
</dbReference>
<dbReference type="GO" id="GO:0006508">
    <property type="term" value="P:proteolysis"/>
    <property type="evidence" value="ECO:0007669"/>
    <property type="project" value="UniProtKB-KW"/>
</dbReference>
<evidence type="ECO:0000313" key="8">
    <source>
        <dbReference type="Proteomes" id="UP000178099"/>
    </source>
</evidence>
<dbReference type="SMART" id="SM00245">
    <property type="entry name" value="TSPc"/>
    <property type="match status" value="1"/>
</dbReference>
<dbReference type="SUPFAM" id="SSF52096">
    <property type="entry name" value="ClpP/crotonase"/>
    <property type="match status" value="1"/>
</dbReference>
<evidence type="ECO:0000256" key="1">
    <source>
        <dbReference type="ARBA" id="ARBA00009179"/>
    </source>
</evidence>
<dbReference type="AlphaFoldDB" id="A0A1G2DF84"/>
<dbReference type="NCBIfam" id="TIGR00225">
    <property type="entry name" value="prc"/>
    <property type="match status" value="1"/>
</dbReference>
<evidence type="ECO:0000256" key="3">
    <source>
        <dbReference type="ARBA" id="ARBA00022801"/>
    </source>
</evidence>
<evidence type="ECO:0000256" key="5">
    <source>
        <dbReference type="RuleBase" id="RU004404"/>
    </source>
</evidence>
<gene>
    <name evidence="7" type="ORF">A3D67_00840</name>
</gene>
<dbReference type="GO" id="GO:0008236">
    <property type="term" value="F:serine-type peptidase activity"/>
    <property type="evidence" value="ECO:0007669"/>
    <property type="project" value="UniProtKB-KW"/>
</dbReference>
<dbReference type="InterPro" id="IPR005151">
    <property type="entry name" value="Tail-specific_protease"/>
</dbReference>
<reference evidence="7 8" key="1">
    <citation type="journal article" date="2016" name="Nat. Commun.">
        <title>Thousands of microbial genomes shed light on interconnected biogeochemical processes in an aquifer system.</title>
        <authorList>
            <person name="Anantharaman K."/>
            <person name="Brown C.T."/>
            <person name="Hug L.A."/>
            <person name="Sharon I."/>
            <person name="Castelle C.J."/>
            <person name="Probst A.J."/>
            <person name="Thomas B.C."/>
            <person name="Singh A."/>
            <person name="Wilkins M.J."/>
            <person name="Karaoz U."/>
            <person name="Brodie E.L."/>
            <person name="Williams K.H."/>
            <person name="Hubbard S.S."/>
            <person name="Banfield J.F."/>
        </authorList>
    </citation>
    <scope>NUCLEOTIDE SEQUENCE [LARGE SCALE GENOMIC DNA]</scope>
</reference>
<comment type="similarity">
    <text evidence="1 5">Belongs to the peptidase S41A family.</text>
</comment>
<keyword evidence="4 5" id="KW-0720">Serine protease</keyword>
<proteinExistence type="inferred from homology"/>
<protein>
    <recommendedName>
        <fullName evidence="6">PDZ domain-containing protein</fullName>
    </recommendedName>
</protein>
<dbReference type="PROSITE" id="PS50106">
    <property type="entry name" value="PDZ"/>
    <property type="match status" value="1"/>
</dbReference>
<dbReference type="PANTHER" id="PTHR32060:SF30">
    <property type="entry name" value="CARBOXY-TERMINAL PROCESSING PROTEASE CTPA"/>
    <property type="match status" value="1"/>
</dbReference>
<dbReference type="PANTHER" id="PTHR32060">
    <property type="entry name" value="TAIL-SPECIFIC PROTEASE"/>
    <property type="match status" value="1"/>
</dbReference>
<dbReference type="SMART" id="SM00228">
    <property type="entry name" value="PDZ"/>
    <property type="match status" value="1"/>
</dbReference>
<sequence>MGAVLLGGVFVLGVSVGYANRPAIEKVTALINKGSAEDHIPAPVDFAPFWETWVLIDKKFASTNYQSTSTEPVDVKKETEHRVWGAIQGLVNSLGDPYSVFLPPTEAKIFEENIQGNFGGVGMEIGNRDGSLTVIAPLKGTPAERAGLRAGDKIIKIDDAFSETMAVDEAVKLIRGEIGTTVHFTVSREKVPEPFDVEVMRAEITIPTIDTETRGGGIFVIKLYNFSAVSPDLFRDALRAFVLSGNTKLILDLRGNPGGYLEAAVDMASWFLPAGKIIATEDFGEEQDPVIYRSKGYNIFNENLEMIVLVDKGSASASEILAGALAEHKRAVLVGETTFGKGSVQELIKVTPESSLKLTVAHWLTPDGNWISKGGIVPQYEVAISEKEREAGEDPQMEKAVGLLQK</sequence>
<organism evidence="7 8">
    <name type="scientific">Candidatus Lloydbacteria bacterium RIFCSPHIGHO2_02_FULL_51_22</name>
    <dbReference type="NCBI Taxonomy" id="1798663"/>
    <lineage>
        <taxon>Bacteria</taxon>
        <taxon>Candidatus Lloydiibacteriota</taxon>
    </lineage>
</organism>
<accession>A0A1G2DF84</accession>
<dbReference type="Pfam" id="PF03572">
    <property type="entry name" value="Peptidase_S41"/>
    <property type="match status" value="1"/>
</dbReference>
<dbReference type="Gene3D" id="2.30.42.10">
    <property type="match status" value="1"/>
</dbReference>
<feature type="domain" description="PDZ" evidence="6">
    <location>
        <begin position="119"/>
        <end position="175"/>
    </location>
</feature>
<dbReference type="EMBL" id="MHLN01000009">
    <property type="protein sequence ID" value="OGZ12203.1"/>
    <property type="molecule type" value="Genomic_DNA"/>
</dbReference>
<evidence type="ECO:0000256" key="4">
    <source>
        <dbReference type="ARBA" id="ARBA00022825"/>
    </source>
</evidence>
<name>A0A1G2DF84_9BACT</name>
<dbReference type="InterPro" id="IPR029045">
    <property type="entry name" value="ClpP/crotonase-like_dom_sf"/>
</dbReference>
<dbReference type="Proteomes" id="UP000178099">
    <property type="component" value="Unassembled WGS sequence"/>
</dbReference>
<comment type="caution">
    <text evidence="7">The sequence shown here is derived from an EMBL/GenBank/DDBJ whole genome shotgun (WGS) entry which is preliminary data.</text>
</comment>
<dbReference type="SUPFAM" id="SSF50156">
    <property type="entry name" value="PDZ domain-like"/>
    <property type="match status" value="1"/>
</dbReference>
<dbReference type="CDD" id="cd06782">
    <property type="entry name" value="cpPDZ_CPP-like"/>
    <property type="match status" value="1"/>
</dbReference>
<evidence type="ECO:0000313" key="7">
    <source>
        <dbReference type="EMBL" id="OGZ12203.1"/>
    </source>
</evidence>